<dbReference type="CDD" id="cd16444">
    <property type="entry name" value="LipB"/>
    <property type="match status" value="1"/>
</dbReference>
<evidence type="ECO:0000256" key="5">
    <source>
        <dbReference type="HAMAP-Rule" id="MF_00013"/>
    </source>
</evidence>
<evidence type="ECO:0000256" key="3">
    <source>
        <dbReference type="ARBA" id="ARBA00023315"/>
    </source>
</evidence>
<evidence type="ECO:0000313" key="11">
    <source>
        <dbReference type="EMBL" id="POR02314.1"/>
    </source>
</evidence>
<dbReference type="Proteomes" id="UP000237350">
    <property type="component" value="Unassembled WGS sequence"/>
</dbReference>
<feature type="binding site" evidence="5 8">
    <location>
        <begin position="66"/>
        <end position="73"/>
    </location>
    <ligand>
        <name>substrate</name>
    </ligand>
</feature>
<feature type="site" description="Lowers pKa of active site Cys" evidence="5 9">
    <location>
        <position position="131"/>
    </location>
</feature>
<dbReference type="GO" id="GO:0033819">
    <property type="term" value="F:lipoyl(octanoyl) transferase activity"/>
    <property type="evidence" value="ECO:0007669"/>
    <property type="project" value="UniProtKB-EC"/>
</dbReference>
<protein>
    <recommendedName>
        <fullName evidence="5 6">Octanoyltransferase</fullName>
        <ecNumber evidence="5 6">2.3.1.181</ecNumber>
    </recommendedName>
    <alternativeName>
        <fullName evidence="5">Lipoate-protein ligase B</fullName>
    </alternativeName>
    <alternativeName>
        <fullName evidence="5">Lipoyl/octanoyl transferase</fullName>
    </alternativeName>
    <alternativeName>
        <fullName evidence="5">Octanoyl-[acyl-carrier-protein]-protein N-octanoyltransferase</fullName>
    </alternativeName>
</protein>
<dbReference type="PANTHER" id="PTHR10993:SF7">
    <property type="entry name" value="LIPOYLTRANSFERASE 2, MITOCHONDRIAL-RELATED"/>
    <property type="match status" value="1"/>
</dbReference>
<keyword evidence="5" id="KW-0963">Cytoplasm</keyword>
<dbReference type="AlphaFoldDB" id="A0A2S4JS07"/>
<comment type="catalytic activity">
    <reaction evidence="5 6">
        <text>octanoyl-[ACP] + L-lysyl-[protein] = N(6)-octanoyl-L-lysyl-[protein] + holo-[ACP] + H(+)</text>
        <dbReference type="Rhea" id="RHEA:17665"/>
        <dbReference type="Rhea" id="RHEA-COMP:9636"/>
        <dbReference type="Rhea" id="RHEA-COMP:9685"/>
        <dbReference type="Rhea" id="RHEA-COMP:9752"/>
        <dbReference type="Rhea" id="RHEA-COMP:9928"/>
        <dbReference type="ChEBI" id="CHEBI:15378"/>
        <dbReference type="ChEBI" id="CHEBI:29969"/>
        <dbReference type="ChEBI" id="CHEBI:64479"/>
        <dbReference type="ChEBI" id="CHEBI:78463"/>
        <dbReference type="ChEBI" id="CHEBI:78809"/>
        <dbReference type="EC" id="2.3.1.181"/>
    </reaction>
</comment>
<dbReference type="InterPro" id="IPR004143">
    <property type="entry name" value="BPL_LPL_catalytic"/>
</dbReference>
<dbReference type="InterPro" id="IPR000544">
    <property type="entry name" value="Octanoyltransferase"/>
</dbReference>
<comment type="function">
    <text evidence="4 5 6">Catalyzes the transfer of endogenously produced octanoic acid from octanoyl-acyl-carrier-protein onto the lipoyl domains of lipoate-dependent enzymes. Lipoyl-ACP can also act as a substrate although octanoyl-ACP is likely to be the physiological substrate.</text>
</comment>
<keyword evidence="2 5" id="KW-0808">Transferase</keyword>
<dbReference type="PANTHER" id="PTHR10993">
    <property type="entry name" value="OCTANOYLTRANSFERASE"/>
    <property type="match status" value="1"/>
</dbReference>
<accession>A0A2S4JS07</accession>
<comment type="pathway">
    <text evidence="1 5 6">Protein modification; protein lipoylation via endogenous pathway; protein N(6)-(lipoyl)lysine from octanoyl-[acyl-carrier-protein]: step 1/2.</text>
</comment>
<dbReference type="NCBIfam" id="TIGR00214">
    <property type="entry name" value="lipB"/>
    <property type="match status" value="1"/>
</dbReference>
<evidence type="ECO:0000256" key="7">
    <source>
        <dbReference type="PIRSR" id="PIRSR016262-1"/>
    </source>
</evidence>
<feature type="binding site" evidence="5 8">
    <location>
        <begin position="134"/>
        <end position="136"/>
    </location>
    <ligand>
        <name>substrate</name>
    </ligand>
</feature>
<comment type="subcellular location">
    <subcellularLocation>
        <location evidence="5">Cytoplasm</location>
    </subcellularLocation>
</comment>
<dbReference type="InterPro" id="IPR020605">
    <property type="entry name" value="Octanoyltransferase_CS"/>
</dbReference>
<dbReference type="HAMAP" id="MF_00013">
    <property type="entry name" value="LipB"/>
    <property type="match status" value="1"/>
</dbReference>
<comment type="miscellaneous">
    <text evidence="5">In the reaction, the free carboxyl group of octanoic acid is attached via an amide linkage to the epsilon-amino group of a specific lysine residue of lipoyl domains of lipoate-dependent enzymes.</text>
</comment>
<keyword evidence="3 5" id="KW-0012">Acyltransferase</keyword>
<evidence type="ECO:0000256" key="9">
    <source>
        <dbReference type="PIRSR" id="PIRSR016262-3"/>
    </source>
</evidence>
<sequence length="225" mass="24658">MVPYGEALALQHELVSKRQQGNIPDTLLLLEHPPVITLGRSADEGDVLAPPEVLHKAGATIERIERGGEATYHGPGQLVGYLIVDLRQHLRSLKLYVHLLEEVFILLLDRHYAIQAHRDPLHRGVWVGNEKITALGVALRQRVTFHGFACNVNTDLSHFSWIIPCGITDRGQTSLQKLRGAPADMDNVKDEVSHILAEIFGFERVLGGGPLCGSGAAPGSGMEHR</sequence>
<dbReference type="PROSITE" id="PS51733">
    <property type="entry name" value="BPL_LPL_CATALYTIC"/>
    <property type="match status" value="1"/>
</dbReference>
<proteinExistence type="inferred from homology"/>
<keyword evidence="12" id="KW-1185">Reference proteome</keyword>
<name>A0A2S4JS07_9SPIO</name>
<feature type="domain" description="BPL/LPL catalytic" evidence="10">
    <location>
        <begin position="21"/>
        <end position="204"/>
    </location>
</feature>
<feature type="active site" description="Acyl-thioester intermediate" evidence="5 7">
    <location>
        <position position="165"/>
    </location>
</feature>
<dbReference type="PIRSF" id="PIRSF016262">
    <property type="entry name" value="LPLase"/>
    <property type="match status" value="1"/>
</dbReference>
<dbReference type="SUPFAM" id="SSF55681">
    <property type="entry name" value="Class II aaRS and biotin synthetases"/>
    <property type="match status" value="1"/>
</dbReference>
<comment type="caution">
    <text evidence="11">The sequence shown here is derived from an EMBL/GenBank/DDBJ whole genome shotgun (WGS) entry which is preliminary data.</text>
</comment>
<feature type="binding site" evidence="5 8">
    <location>
        <begin position="147"/>
        <end position="149"/>
    </location>
    <ligand>
        <name>substrate</name>
    </ligand>
</feature>
<organism evidence="11 12">
    <name type="scientific">Alkalispirochaeta sphaeroplastigenens</name>
    <dbReference type="NCBI Taxonomy" id="1187066"/>
    <lineage>
        <taxon>Bacteria</taxon>
        <taxon>Pseudomonadati</taxon>
        <taxon>Spirochaetota</taxon>
        <taxon>Spirochaetia</taxon>
        <taxon>Spirochaetales</taxon>
        <taxon>Spirochaetaceae</taxon>
        <taxon>Alkalispirochaeta</taxon>
    </lineage>
</organism>
<dbReference type="EC" id="2.3.1.181" evidence="5 6"/>
<dbReference type="Gene3D" id="3.30.930.10">
    <property type="entry name" value="Bira Bifunctional Protein, Domain 2"/>
    <property type="match status" value="1"/>
</dbReference>
<gene>
    <name evidence="5" type="primary">lipB</name>
    <name evidence="11" type="ORF">AU468_06705</name>
</gene>
<evidence type="ECO:0000256" key="2">
    <source>
        <dbReference type="ARBA" id="ARBA00022679"/>
    </source>
</evidence>
<dbReference type="EMBL" id="LPWH01000062">
    <property type="protein sequence ID" value="POR02314.1"/>
    <property type="molecule type" value="Genomic_DNA"/>
</dbReference>
<dbReference type="Pfam" id="PF21948">
    <property type="entry name" value="LplA-B_cat"/>
    <property type="match status" value="1"/>
</dbReference>
<dbReference type="GO" id="GO:0005737">
    <property type="term" value="C:cytoplasm"/>
    <property type="evidence" value="ECO:0007669"/>
    <property type="project" value="UniProtKB-SubCell"/>
</dbReference>
<dbReference type="InterPro" id="IPR045864">
    <property type="entry name" value="aa-tRNA-synth_II/BPL/LPL"/>
</dbReference>
<evidence type="ECO:0000313" key="12">
    <source>
        <dbReference type="Proteomes" id="UP000237350"/>
    </source>
</evidence>
<evidence type="ECO:0000256" key="4">
    <source>
        <dbReference type="ARBA" id="ARBA00024732"/>
    </source>
</evidence>
<evidence type="ECO:0000256" key="8">
    <source>
        <dbReference type="PIRSR" id="PIRSR016262-2"/>
    </source>
</evidence>
<dbReference type="UniPathway" id="UPA00538">
    <property type="reaction ID" value="UER00592"/>
</dbReference>
<evidence type="ECO:0000259" key="10">
    <source>
        <dbReference type="PROSITE" id="PS51733"/>
    </source>
</evidence>
<evidence type="ECO:0000256" key="1">
    <source>
        <dbReference type="ARBA" id="ARBA00004821"/>
    </source>
</evidence>
<reference evidence="12" key="1">
    <citation type="submission" date="2015-12" db="EMBL/GenBank/DDBJ databases">
        <authorList>
            <person name="Lodha T.D."/>
            <person name="Chintalapati S."/>
            <person name="Chintalapati V.R."/>
            <person name="Sravanthi T."/>
        </authorList>
    </citation>
    <scope>NUCLEOTIDE SEQUENCE [LARGE SCALE GENOMIC DNA]</scope>
    <source>
        <strain evidence="12">JC133</strain>
    </source>
</reference>
<dbReference type="GO" id="GO:0009249">
    <property type="term" value="P:protein lipoylation"/>
    <property type="evidence" value="ECO:0007669"/>
    <property type="project" value="InterPro"/>
</dbReference>
<dbReference type="PROSITE" id="PS01313">
    <property type="entry name" value="LIPB"/>
    <property type="match status" value="1"/>
</dbReference>
<comment type="similarity">
    <text evidence="5 6">Belongs to the LipB family.</text>
</comment>
<evidence type="ECO:0000256" key="6">
    <source>
        <dbReference type="PIRNR" id="PIRNR016262"/>
    </source>
</evidence>